<evidence type="ECO:0000313" key="1">
    <source>
        <dbReference type="EMBL" id="CAN0181316.1"/>
    </source>
</evidence>
<reference evidence="1" key="2">
    <citation type="submission" date="2025-03" db="EMBL/GenBank/DDBJ databases">
        <authorList>
            <consortium name="ELIXIR-Norway"/>
            <consortium name="Elixir Norway"/>
        </authorList>
    </citation>
    <scope>NUCLEOTIDE SEQUENCE</scope>
</reference>
<organism evidence="1 2">
    <name type="scientific">Rangifer tarandus platyrhynchus</name>
    <name type="common">Svalbard reindeer</name>
    <dbReference type="NCBI Taxonomy" id="3082113"/>
    <lineage>
        <taxon>Eukaryota</taxon>
        <taxon>Metazoa</taxon>
        <taxon>Chordata</taxon>
        <taxon>Craniata</taxon>
        <taxon>Vertebrata</taxon>
        <taxon>Euteleostomi</taxon>
        <taxon>Mammalia</taxon>
        <taxon>Eutheria</taxon>
        <taxon>Laurasiatheria</taxon>
        <taxon>Artiodactyla</taxon>
        <taxon>Ruminantia</taxon>
        <taxon>Pecora</taxon>
        <taxon>Cervidae</taxon>
        <taxon>Odocoileinae</taxon>
        <taxon>Rangifer</taxon>
    </lineage>
</organism>
<dbReference type="Proteomes" id="UP001162501">
    <property type="component" value="Chromosome 23"/>
</dbReference>
<accession>A0AC59Z2J5</accession>
<reference evidence="1" key="1">
    <citation type="submission" date="2023-05" db="EMBL/GenBank/DDBJ databases">
        <authorList>
            <consortium name="ELIXIR-Norway"/>
        </authorList>
    </citation>
    <scope>NUCLEOTIDE SEQUENCE</scope>
</reference>
<gene>
    <name evidence="1" type="ORF">MRATA1EN22A_LOCUS13258</name>
</gene>
<dbReference type="EMBL" id="OX596107">
    <property type="protein sequence ID" value="CAN0181316.1"/>
    <property type="molecule type" value="Genomic_DNA"/>
</dbReference>
<protein>
    <submittedName>
        <fullName evidence="1">Uncharacterized protein</fullName>
    </submittedName>
</protein>
<evidence type="ECO:0000313" key="2">
    <source>
        <dbReference type="Proteomes" id="UP001162501"/>
    </source>
</evidence>
<proteinExistence type="predicted"/>
<name>A0AC59Z2J5_RANTA</name>
<sequence>MRSRCPRPWRMALANCSGASAECPHGVVPPRGAVLLTWPVLLLPGPHLGQAVKDAGLMGFTVGAKGHFLGGPGTVAGYPLQSRAGSGPGPWAWIAGEELAASVFP</sequence>